<dbReference type="RefSeq" id="WP_015751701.1">
    <property type="nucleotide sequence ID" value="NC_013223.1"/>
</dbReference>
<dbReference type="KEGG" id="drt:Dret_1266"/>
<reference evidence="10" key="1">
    <citation type="submission" date="2009-09" db="EMBL/GenBank/DDBJ databases">
        <title>The complete chromosome of Desulfohalobium retbaense DSM 5692.</title>
        <authorList>
            <consortium name="US DOE Joint Genome Institute (JGI-PGF)"/>
            <person name="Lucas S."/>
            <person name="Copeland A."/>
            <person name="Lapidus A."/>
            <person name="Glavina del Rio T."/>
            <person name="Dalin E."/>
            <person name="Tice H."/>
            <person name="Bruce D."/>
            <person name="Goodwin L."/>
            <person name="Pitluck S."/>
            <person name="Kyrpides N."/>
            <person name="Mavromatis K."/>
            <person name="Ivanova N."/>
            <person name="Mikhailova N."/>
            <person name="Munk A.C."/>
            <person name="Brettin T."/>
            <person name="Detter J.C."/>
            <person name="Han C."/>
            <person name="Tapia R."/>
            <person name="Larimer F."/>
            <person name="Land M."/>
            <person name="Hauser L."/>
            <person name="Markowitz V."/>
            <person name="Cheng J.-F."/>
            <person name="Hugenholtz P."/>
            <person name="Woyke T."/>
            <person name="Wu D."/>
            <person name="Spring S."/>
            <person name="Klenk H.-P."/>
            <person name="Eisen J.A."/>
        </authorList>
    </citation>
    <scope>NUCLEOTIDE SEQUENCE [LARGE SCALE GENOMIC DNA]</scope>
    <source>
        <strain evidence="10">DSM 5692</strain>
    </source>
</reference>
<keyword evidence="1" id="KW-0813">Transport</keyword>
<feature type="domain" description="Class III cytochrome C" evidence="8">
    <location>
        <begin position="130"/>
        <end position="220"/>
    </location>
</feature>
<feature type="binding site" description="axial binding residue" evidence="6">
    <location>
        <position position="175"/>
    </location>
    <ligand>
        <name>heme c</name>
        <dbReference type="ChEBI" id="CHEBI:61717"/>
        <label>1</label>
    </ligand>
    <ligandPart>
        <name>Fe</name>
        <dbReference type="ChEBI" id="CHEBI:18248"/>
    </ligandPart>
</feature>
<evidence type="ECO:0000313" key="9">
    <source>
        <dbReference type="EMBL" id="ACV68554.1"/>
    </source>
</evidence>
<keyword evidence="2 6" id="KW-0349">Heme</keyword>
<comment type="cofactor">
    <cofactor evidence="6">
        <name>heme c</name>
        <dbReference type="ChEBI" id="CHEBI:61717"/>
    </cofactor>
    <text evidence="6">Binds 4 heme c groups covalently per monomer.</text>
</comment>
<dbReference type="Pfam" id="PF02085">
    <property type="entry name" value="Cytochrom_CIII"/>
    <property type="match status" value="1"/>
</dbReference>
<feature type="binding site" description="axial binding residue" evidence="6">
    <location>
        <position position="159"/>
    </location>
    <ligand>
        <name>heme c</name>
        <dbReference type="ChEBI" id="CHEBI:61717"/>
        <label>1</label>
    </ligand>
    <ligandPart>
        <name>Fe</name>
        <dbReference type="ChEBI" id="CHEBI:18248"/>
    </ligandPart>
</feature>
<accession>C8X1Y2</accession>
<evidence type="ECO:0000256" key="7">
    <source>
        <dbReference type="SAM" id="MobiDB-lite"/>
    </source>
</evidence>
<feature type="binding site" description="axial binding residue" evidence="6">
    <location>
        <position position="161"/>
    </location>
    <ligand>
        <name>heme c</name>
        <dbReference type="ChEBI" id="CHEBI:61717"/>
        <label>1</label>
    </ligand>
    <ligandPart>
        <name>Fe</name>
        <dbReference type="ChEBI" id="CHEBI:18248"/>
    </ligandPart>
</feature>
<dbReference type="GO" id="GO:0020037">
    <property type="term" value="F:heme binding"/>
    <property type="evidence" value="ECO:0007669"/>
    <property type="project" value="InterPro"/>
</dbReference>
<feature type="binding site" description="axial binding residue" evidence="6">
    <location>
        <position position="172"/>
    </location>
    <ligand>
        <name>heme c</name>
        <dbReference type="ChEBI" id="CHEBI:61717"/>
        <label>1</label>
    </ligand>
    <ligandPart>
        <name>Fe</name>
        <dbReference type="ChEBI" id="CHEBI:18248"/>
    </ligandPart>
</feature>
<feature type="binding site" description="axial binding residue" evidence="6">
    <location>
        <position position="216"/>
    </location>
    <ligand>
        <name>heme c</name>
        <dbReference type="ChEBI" id="CHEBI:61717"/>
        <label>1</label>
    </ligand>
    <ligandPart>
        <name>Fe</name>
        <dbReference type="ChEBI" id="CHEBI:18248"/>
    </ligandPart>
</feature>
<dbReference type="GO" id="GO:0009055">
    <property type="term" value="F:electron transfer activity"/>
    <property type="evidence" value="ECO:0007669"/>
    <property type="project" value="InterPro"/>
</dbReference>
<keyword evidence="5 6" id="KW-0408">Iron</keyword>
<feature type="binding site" description="axial binding residue" evidence="6">
    <location>
        <position position="206"/>
    </location>
    <ligand>
        <name>heme c</name>
        <dbReference type="ChEBI" id="CHEBI:61717"/>
        <label>1</label>
    </ligand>
    <ligandPart>
        <name>Fe</name>
        <dbReference type="ChEBI" id="CHEBI:18248"/>
    </ligandPart>
</feature>
<gene>
    <name evidence="9" type="ordered locus">Dret_1266</name>
</gene>
<keyword evidence="3 6" id="KW-0479">Metal-binding</keyword>
<protein>
    <submittedName>
        <fullName evidence="9">Cytochrome c class III</fullName>
    </submittedName>
</protein>
<feature type="binding site" description="axial binding residue" evidence="6">
    <location>
        <position position="150"/>
    </location>
    <ligand>
        <name>heme c</name>
        <dbReference type="ChEBI" id="CHEBI:61717"/>
        <label>1</label>
    </ligand>
    <ligandPart>
        <name>Fe</name>
        <dbReference type="ChEBI" id="CHEBI:18248"/>
    </ligandPart>
</feature>
<dbReference type="Proteomes" id="UP000001052">
    <property type="component" value="Chromosome"/>
</dbReference>
<dbReference type="AlphaFoldDB" id="C8X1Y2"/>
<evidence type="ECO:0000256" key="4">
    <source>
        <dbReference type="ARBA" id="ARBA00022982"/>
    </source>
</evidence>
<feature type="binding site" description="axial binding residue" evidence="6">
    <location>
        <position position="176"/>
    </location>
    <ligand>
        <name>heme c</name>
        <dbReference type="ChEBI" id="CHEBI:61717"/>
        <label>1</label>
    </ligand>
    <ligandPart>
        <name>Fe</name>
        <dbReference type="ChEBI" id="CHEBI:18248"/>
    </ligandPart>
</feature>
<dbReference type="GO" id="GO:0046872">
    <property type="term" value="F:metal ion binding"/>
    <property type="evidence" value="ECO:0007669"/>
    <property type="project" value="UniProtKB-KW"/>
</dbReference>
<sequence>MKRLLPFWGFGCLAVFGLVLGTAITGLAVSEMDKLEDEMTIEALESVSFEELEAAENEAAEAKKAEPKQAAETPEVEDDATEQAGAEEQETAAEESATKSEAPAETAAAEAPEEEASGGSGVPPQMVTLDAAKGKAQGLYSPVDFDHELHLTTGACTDCHHMYEQTGTYQPCSNCHEPKVDAASPKMSLFNAYHNRKNIASCVGCHTEMQVGPTGCRDCHTVGQ</sequence>
<name>C8X1Y2_DESRD</name>
<keyword evidence="4" id="KW-0249">Electron transport</keyword>
<feature type="binding site" description="axial binding residue" evidence="6">
    <location>
        <position position="147"/>
    </location>
    <ligand>
        <name>heme c</name>
        <dbReference type="ChEBI" id="CHEBI:61717"/>
        <label>1</label>
    </ligand>
    <ligandPart>
        <name>Fe</name>
        <dbReference type="ChEBI" id="CHEBI:18248"/>
    </ligandPart>
</feature>
<feature type="compositionally biased region" description="Acidic residues" evidence="7">
    <location>
        <begin position="74"/>
        <end position="93"/>
    </location>
</feature>
<feature type="compositionally biased region" description="Basic and acidic residues" evidence="7">
    <location>
        <begin position="60"/>
        <end position="69"/>
    </location>
</feature>
<feature type="binding site" description="axial binding residue" evidence="6">
    <location>
        <position position="220"/>
    </location>
    <ligand>
        <name>heme c</name>
        <dbReference type="ChEBI" id="CHEBI:61717"/>
        <label>1</label>
    </ligand>
    <ligandPart>
        <name>Fe</name>
        <dbReference type="ChEBI" id="CHEBI:18248"/>
    </ligandPart>
</feature>
<dbReference type="InterPro" id="IPR002322">
    <property type="entry name" value="Cyt_c_III"/>
</dbReference>
<proteinExistence type="predicted"/>
<evidence type="ECO:0000256" key="1">
    <source>
        <dbReference type="ARBA" id="ARBA00022448"/>
    </source>
</evidence>
<feature type="region of interest" description="Disordered" evidence="7">
    <location>
        <begin position="52"/>
        <end position="126"/>
    </location>
</feature>
<dbReference type="HOGENOM" id="CLU_1233414_0_0_7"/>
<feature type="binding site" description="axial binding residue" evidence="6">
    <location>
        <position position="219"/>
    </location>
    <ligand>
        <name>heme c</name>
        <dbReference type="ChEBI" id="CHEBI:61717"/>
        <label>1</label>
    </ligand>
    <ligandPart>
        <name>Fe</name>
        <dbReference type="ChEBI" id="CHEBI:18248"/>
    </ligandPart>
</feature>
<feature type="binding site" description="axial binding residue" evidence="6">
    <location>
        <position position="160"/>
    </location>
    <ligand>
        <name>heme c</name>
        <dbReference type="ChEBI" id="CHEBI:61717"/>
        <label>1</label>
    </ligand>
    <ligandPart>
        <name>Fe</name>
        <dbReference type="ChEBI" id="CHEBI:18248"/>
    </ligandPart>
</feature>
<dbReference type="InterPro" id="IPR020942">
    <property type="entry name" value="Cyt_c_III_dom"/>
</dbReference>
<feature type="binding site" description="axial binding residue" evidence="6">
    <location>
        <position position="156"/>
    </location>
    <ligand>
        <name>heme c</name>
        <dbReference type="ChEBI" id="CHEBI:61717"/>
        <label>1</label>
    </ligand>
    <ligandPart>
        <name>Fe</name>
        <dbReference type="ChEBI" id="CHEBI:18248"/>
    </ligandPart>
</feature>
<feature type="compositionally biased region" description="Low complexity" evidence="7">
    <location>
        <begin position="99"/>
        <end position="110"/>
    </location>
</feature>
<evidence type="ECO:0000256" key="6">
    <source>
        <dbReference type="PIRSR" id="PIRSR602322-1"/>
    </source>
</evidence>
<dbReference type="EMBL" id="CP001734">
    <property type="protein sequence ID" value="ACV68554.1"/>
    <property type="molecule type" value="Genomic_DNA"/>
</dbReference>
<dbReference type="Gene3D" id="3.90.10.10">
    <property type="entry name" value="Cytochrome C3"/>
    <property type="match status" value="1"/>
</dbReference>
<feature type="binding site" description="axial binding residue" evidence="6">
    <location>
        <position position="205"/>
    </location>
    <ligand>
        <name>heme c</name>
        <dbReference type="ChEBI" id="CHEBI:61717"/>
        <label>1</label>
    </ligand>
    <ligandPart>
        <name>Fe</name>
        <dbReference type="ChEBI" id="CHEBI:18248"/>
    </ligandPart>
</feature>
<feature type="binding site" description="axial binding residue" evidence="6">
    <location>
        <position position="202"/>
    </location>
    <ligand>
        <name>heme c</name>
        <dbReference type="ChEBI" id="CHEBI:61717"/>
        <label>1</label>
    </ligand>
    <ligandPart>
        <name>Fe</name>
        <dbReference type="ChEBI" id="CHEBI:18248"/>
    </ligandPart>
</feature>
<keyword evidence="10" id="KW-1185">Reference proteome</keyword>
<evidence type="ECO:0000313" key="10">
    <source>
        <dbReference type="Proteomes" id="UP000001052"/>
    </source>
</evidence>
<dbReference type="SUPFAM" id="SSF48695">
    <property type="entry name" value="Multiheme cytochromes"/>
    <property type="match status" value="1"/>
</dbReference>
<organism evidence="9 10">
    <name type="scientific">Desulfohalobium retbaense (strain ATCC 49708 / DSM 5692 / JCM 16813 / HR100)</name>
    <dbReference type="NCBI Taxonomy" id="485915"/>
    <lineage>
        <taxon>Bacteria</taxon>
        <taxon>Pseudomonadati</taxon>
        <taxon>Thermodesulfobacteriota</taxon>
        <taxon>Desulfovibrionia</taxon>
        <taxon>Desulfovibrionales</taxon>
        <taxon>Desulfohalobiaceae</taxon>
        <taxon>Desulfohalobium</taxon>
    </lineage>
</organism>
<evidence type="ECO:0000256" key="3">
    <source>
        <dbReference type="ARBA" id="ARBA00022723"/>
    </source>
</evidence>
<dbReference type="PRINTS" id="PR00609">
    <property type="entry name" value="CYTOCHROMEC3"/>
</dbReference>
<dbReference type="CDD" id="cd08168">
    <property type="entry name" value="Cytochrom_C3"/>
    <property type="match status" value="1"/>
</dbReference>
<dbReference type="InterPro" id="IPR036280">
    <property type="entry name" value="Multihaem_cyt_sf"/>
</dbReference>
<reference evidence="9 10" key="2">
    <citation type="journal article" date="2010" name="Stand. Genomic Sci.">
        <title>Complete genome sequence of Desulfohalobium retbaense type strain (HR(100)).</title>
        <authorList>
            <person name="Spring S."/>
            <person name="Nolan M."/>
            <person name="Lapidus A."/>
            <person name="Glavina Del Rio T."/>
            <person name="Copeland A."/>
            <person name="Tice H."/>
            <person name="Cheng J.F."/>
            <person name="Lucas S."/>
            <person name="Land M."/>
            <person name="Chen F."/>
            <person name="Bruce D."/>
            <person name="Goodwin L."/>
            <person name="Pitluck S."/>
            <person name="Ivanova N."/>
            <person name="Mavromatis K."/>
            <person name="Mikhailova N."/>
            <person name="Pati A."/>
            <person name="Chen A."/>
            <person name="Palaniappan K."/>
            <person name="Hauser L."/>
            <person name="Chang Y.J."/>
            <person name="Jeffries C.D."/>
            <person name="Munk C."/>
            <person name="Kiss H."/>
            <person name="Chain P."/>
            <person name="Han C."/>
            <person name="Brettin T."/>
            <person name="Detter J.C."/>
            <person name="Schuler E."/>
            <person name="Goker M."/>
            <person name="Rohde M."/>
            <person name="Bristow J."/>
            <person name="Eisen J.A."/>
            <person name="Markowitz V."/>
            <person name="Hugenholtz P."/>
            <person name="Kyrpides N.C."/>
            <person name="Klenk H.P."/>
        </authorList>
    </citation>
    <scope>NUCLEOTIDE SEQUENCE [LARGE SCALE GENOMIC DNA]</scope>
    <source>
        <strain evidence="9 10">DSM 5692</strain>
    </source>
</reference>
<evidence type="ECO:0000256" key="2">
    <source>
        <dbReference type="ARBA" id="ARBA00022617"/>
    </source>
</evidence>
<evidence type="ECO:0000259" key="8">
    <source>
        <dbReference type="Pfam" id="PF02085"/>
    </source>
</evidence>
<evidence type="ECO:0000256" key="5">
    <source>
        <dbReference type="ARBA" id="ARBA00023004"/>
    </source>
</evidence>